<keyword evidence="3" id="KW-1185">Reference proteome</keyword>
<comment type="caution">
    <text evidence="2">The sequence shown here is derived from an EMBL/GenBank/DDBJ whole genome shotgun (WGS) entry which is preliminary data.</text>
</comment>
<keyword evidence="1" id="KW-1133">Transmembrane helix</keyword>
<evidence type="ECO:0008006" key="4">
    <source>
        <dbReference type="Google" id="ProtNLM"/>
    </source>
</evidence>
<protein>
    <recommendedName>
        <fullName evidence="4">Aa3-type cytochrome c oxidase subunit IV</fullName>
    </recommendedName>
</protein>
<reference evidence="2" key="1">
    <citation type="submission" date="2022-05" db="EMBL/GenBank/DDBJ databases">
        <authorList>
            <person name="Jo J.-H."/>
            <person name="Im W.-T."/>
        </authorList>
    </citation>
    <scope>NUCLEOTIDE SEQUENCE</scope>
    <source>
        <strain evidence="2">SE220</strain>
    </source>
</reference>
<gene>
    <name evidence="2" type="ORF">LZ538_04710</name>
</gene>
<sequence length="50" mass="5586">MAEEEPLLVDPPTQDVAIHVRDYSRFTAMLKWGAIVCLILGFLVLLIISS</sequence>
<proteinExistence type="predicted"/>
<feature type="transmembrane region" description="Helical" evidence="1">
    <location>
        <begin position="29"/>
        <end position="48"/>
    </location>
</feature>
<evidence type="ECO:0000256" key="1">
    <source>
        <dbReference type="SAM" id="Phobius"/>
    </source>
</evidence>
<dbReference type="RefSeq" id="WP_249830864.1">
    <property type="nucleotide sequence ID" value="NZ_JAMGBE010000002.1"/>
</dbReference>
<evidence type="ECO:0000313" key="2">
    <source>
        <dbReference type="EMBL" id="MCL6729359.1"/>
    </source>
</evidence>
<evidence type="ECO:0000313" key="3">
    <source>
        <dbReference type="Proteomes" id="UP001165342"/>
    </source>
</evidence>
<keyword evidence="1" id="KW-0812">Transmembrane</keyword>
<keyword evidence="1" id="KW-0472">Membrane</keyword>
<accession>A0ABT0S0G0</accession>
<name>A0ABT0S0G0_9SPHN</name>
<organism evidence="2 3">
    <name type="scientific">Sphingomonas hankyongi</name>
    <dbReference type="NCBI Taxonomy" id="2908209"/>
    <lineage>
        <taxon>Bacteria</taxon>
        <taxon>Pseudomonadati</taxon>
        <taxon>Pseudomonadota</taxon>
        <taxon>Alphaproteobacteria</taxon>
        <taxon>Sphingomonadales</taxon>
        <taxon>Sphingomonadaceae</taxon>
        <taxon>Sphingomonas</taxon>
    </lineage>
</organism>
<dbReference type="EMBL" id="JAMGBE010000002">
    <property type="protein sequence ID" value="MCL6729359.1"/>
    <property type="molecule type" value="Genomic_DNA"/>
</dbReference>
<dbReference type="Proteomes" id="UP001165342">
    <property type="component" value="Unassembled WGS sequence"/>
</dbReference>